<dbReference type="PANTHER" id="PTHR32315">
    <property type="entry name" value="ADENINE PHOSPHORIBOSYLTRANSFERASE"/>
    <property type="match status" value="1"/>
</dbReference>
<dbReference type="SMR" id="H5S9J7"/>
<dbReference type="NCBIfam" id="NF002636">
    <property type="entry name" value="PRK02304.1-5"/>
    <property type="match status" value="1"/>
</dbReference>
<comment type="catalytic activity">
    <reaction evidence="1">
        <text>AMP + diphosphate = 5-phospho-alpha-D-ribose 1-diphosphate + adenine</text>
        <dbReference type="Rhea" id="RHEA:16609"/>
        <dbReference type="ChEBI" id="CHEBI:16708"/>
        <dbReference type="ChEBI" id="CHEBI:33019"/>
        <dbReference type="ChEBI" id="CHEBI:58017"/>
        <dbReference type="ChEBI" id="CHEBI:456215"/>
        <dbReference type="EC" id="2.4.2.7"/>
    </reaction>
</comment>
<feature type="domain" description="Phosphoribosyltransferase" evidence="12">
    <location>
        <begin position="29"/>
        <end position="151"/>
    </location>
</feature>
<comment type="pathway">
    <text evidence="4">Purine metabolism; AMP biosynthesis via salvage pathway; AMP from adenine: step 1/1.</text>
</comment>
<dbReference type="GO" id="GO:0044209">
    <property type="term" value="P:AMP salvage"/>
    <property type="evidence" value="ECO:0007669"/>
    <property type="project" value="UniProtKB-UniPathway"/>
</dbReference>
<comment type="function">
    <text evidence="2">Catalyzes a salvage reaction resulting in the formation of AMP, that is energically less costly than de novo synthesis.</text>
</comment>
<evidence type="ECO:0000256" key="9">
    <source>
        <dbReference type="ARBA" id="ARBA00022676"/>
    </source>
</evidence>
<dbReference type="NCBIfam" id="NF002634">
    <property type="entry name" value="PRK02304.1-3"/>
    <property type="match status" value="1"/>
</dbReference>
<dbReference type="InterPro" id="IPR000836">
    <property type="entry name" value="PRTase_dom"/>
</dbReference>
<evidence type="ECO:0000256" key="10">
    <source>
        <dbReference type="ARBA" id="ARBA00022679"/>
    </source>
</evidence>
<evidence type="ECO:0000313" key="13">
    <source>
        <dbReference type="EMBL" id="BAL52833.1"/>
    </source>
</evidence>
<dbReference type="HAMAP" id="MF_00004">
    <property type="entry name" value="Aden_phosphoribosyltr"/>
    <property type="match status" value="1"/>
</dbReference>
<evidence type="ECO:0000256" key="5">
    <source>
        <dbReference type="ARBA" id="ARBA00008391"/>
    </source>
</evidence>
<dbReference type="GO" id="GO:0002055">
    <property type="term" value="F:adenine binding"/>
    <property type="evidence" value="ECO:0007669"/>
    <property type="project" value="TreeGrafter"/>
</dbReference>
<dbReference type="GO" id="GO:0016208">
    <property type="term" value="F:AMP binding"/>
    <property type="evidence" value="ECO:0007669"/>
    <property type="project" value="TreeGrafter"/>
</dbReference>
<dbReference type="InterPro" id="IPR029057">
    <property type="entry name" value="PRTase-like"/>
</dbReference>
<accession>H5S9J7</accession>
<comment type="subcellular location">
    <subcellularLocation>
        <location evidence="3">Cytoplasm</location>
    </subcellularLocation>
</comment>
<evidence type="ECO:0000259" key="12">
    <source>
        <dbReference type="Pfam" id="PF00156"/>
    </source>
</evidence>
<evidence type="ECO:0000256" key="11">
    <source>
        <dbReference type="ARBA" id="ARBA00022726"/>
    </source>
</evidence>
<dbReference type="InterPro" id="IPR005764">
    <property type="entry name" value="Ade_phspho_trans"/>
</dbReference>
<proteinExistence type="inferred from homology"/>
<gene>
    <name evidence="13" type="ORF">HGMM_F03C06C38</name>
</gene>
<dbReference type="UniPathway" id="UPA00588">
    <property type="reaction ID" value="UER00646"/>
</dbReference>
<dbReference type="AlphaFoldDB" id="H5S9J7"/>
<reference evidence="13" key="2">
    <citation type="journal article" date="2012" name="PLoS ONE">
        <title>A Deeply Branching Thermophilic Bacterium with an Ancient Acetyl-CoA Pathway Dominates a Subsurface Ecosystem.</title>
        <authorList>
            <person name="Takami H."/>
            <person name="Noguchi H."/>
            <person name="Takaki Y."/>
            <person name="Uchiyama I."/>
            <person name="Toyoda A."/>
            <person name="Nishi S."/>
            <person name="Chee G.-J."/>
            <person name="Arai W."/>
            <person name="Nunoura T."/>
            <person name="Itoh T."/>
            <person name="Hattori M."/>
            <person name="Takai K."/>
        </authorList>
    </citation>
    <scope>NUCLEOTIDE SEQUENCE</scope>
</reference>
<sequence>MAELLAAQLVRDIPNFPEPGIIFKDITPVLKHPQALREVIDLMTEHARSLKPDVIAGIESRGFVFGLPIAVNLGLGFVPIRKLGKLPGEKIAEEYALEYGTNTVEIHTDAIEPGQRVVVVDDLLATGGTAAASARLIERLKGTVAGFVFLIELTFLGGRKNLRGYDVHTLIQY</sequence>
<evidence type="ECO:0000256" key="2">
    <source>
        <dbReference type="ARBA" id="ARBA00003968"/>
    </source>
</evidence>
<name>H5S9J7_9ZZZZ</name>
<dbReference type="GO" id="GO:0003999">
    <property type="term" value="F:adenine phosphoribosyltransferase activity"/>
    <property type="evidence" value="ECO:0007669"/>
    <property type="project" value="UniProtKB-EC"/>
</dbReference>
<organism evidence="13">
    <name type="scientific">uncultured prokaryote</name>
    <dbReference type="NCBI Taxonomy" id="198431"/>
    <lineage>
        <taxon>unclassified sequences</taxon>
        <taxon>environmental samples</taxon>
    </lineage>
</organism>
<evidence type="ECO:0000256" key="4">
    <source>
        <dbReference type="ARBA" id="ARBA00004659"/>
    </source>
</evidence>
<dbReference type="FunFam" id="3.40.50.2020:FF:000004">
    <property type="entry name" value="Adenine phosphoribosyltransferase"/>
    <property type="match status" value="1"/>
</dbReference>
<evidence type="ECO:0000256" key="6">
    <source>
        <dbReference type="ARBA" id="ARBA00011738"/>
    </source>
</evidence>
<dbReference type="PANTHER" id="PTHR32315:SF3">
    <property type="entry name" value="ADENINE PHOSPHORIBOSYLTRANSFERASE"/>
    <property type="match status" value="1"/>
</dbReference>
<comment type="similarity">
    <text evidence="5">Belongs to the purine/pyrimidine phosphoribosyltransferase family.</text>
</comment>
<evidence type="ECO:0000256" key="3">
    <source>
        <dbReference type="ARBA" id="ARBA00004496"/>
    </source>
</evidence>
<dbReference type="GO" id="GO:0006168">
    <property type="term" value="P:adenine salvage"/>
    <property type="evidence" value="ECO:0007669"/>
    <property type="project" value="InterPro"/>
</dbReference>
<keyword evidence="9 13" id="KW-0328">Glycosyltransferase</keyword>
<keyword evidence="8" id="KW-0963">Cytoplasm</keyword>
<dbReference type="CDD" id="cd06223">
    <property type="entry name" value="PRTases_typeI"/>
    <property type="match status" value="1"/>
</dbReference>
<dbReference type="NCBIfam" id="TIGR01090">
    <property type="entry name" value="apt"/>
    <property type="match status" value="1"/>
</dbReference>
<dbReference type="Pfam" id="PF00156">
    <property type="entry name" value="Pribosyltran"/>
    <property type="match status" value="1"/>
</dbReference>
<dbReference type="SUPFAM" id="SSF53271">
    <property type="entry name" value="PRTase-like"/>
    <property type="match status" value="1"/>
</dbReference>
<dbReference type="EMBL" id="AP011640">
    <property type="protein sequence ID" value="BAL52833.1"/>
    <property type="molecule type" value="Genomic_DNA"/>
</dbReference>
<keyword evidence="11" id="KW-0660">Purine salvage</keyword>
<evidence type="ECO:0000256" key="7">
    <source>
        <dbReference type="ARBA" id="ARBA00011893"/>
    </source>
</evidence>
<dbReference type="EC" id="2.4.2.7" evidence="7"/>
<keyword evidence="10 13" id="KW-0808">Transferase</keyword>
<dbReference type="GO" id="GO:0006166">
    <property type="term" value="P:purine ribonucleoside salvage"/>
    <property type="evidence" value="ECO:0007669"/>
    <property type="project" value="UniProtKB-KW"/>
</dbReference>
<dbReference type="InterPro" id="IPR050054">
    <property type="entry name" value="UPRTase/APRTase"/>
</dbReference>
<reference evidence="13" key="1">
    <citation type="journal article" date="2005" name="Environ. Microbiol.">
        <title>Genetic and functional properties of uncultivated thermophilic crenarchaeotes from a subsurface gold mine as revealed by analysis of genome fragments.</title>
        <authorList>
            <person name="Nunoura T."/>
            <person name="Hirayama H."/>
            <person name="Takami H."/>
            <person name="Oida H."/>
            <person name="Nishi S."/>
            <person name="Shimamura S."/>
            <person name="Suzuki Y."/>
            <person name="Inagaki F."/>
            <person name="Takai K."/>
            <person name="Nealson K.H."/>
            <person name="Horikoshi K."/>
        </authorList>
    </citation>
    <scope>NUCLEOTIDE SEQUENCE</scope>
</reference>
<evidence type="ECO:0000256" key="1">
    <source>
        <dbReference type="ARBA" id="ARBA00000868"/>
    </source>
</evidence>
<dbReference type="Gene3D" id="3.40.50.2020">
    <property type="match status" value="1"/>
</dbReference>
<comment type="subunit">
    <text evidence="6">Homodimer.</text>
</comment>
<evidence type="ECO:0000256" key="8">
    <source>
        <dbReference type="ARBA" id="ARBA00022490"/>
    </source>
</evidence>
<protein>
    <recommendedName>
        <fullName evidence="7">adenine phosphoribosyltransferase</fullName>
        <ecNumber evidence="7">2.4.2.7</ecNumber>
    </recommendedName>
</protein>